<dbReference type="SUPFAM" id="SSF50129">
    <property type="entry name" value="GroES-like"/>
    <property type="match status" value="1"/>
</dbReference>
<gene>
    <name evidence="2" type="ORF">B4N89_19175</name>
</gene>
<dbReference type="GO" id="GO:0016491">
    <property type="term" value="F:oxidoreductase activity"/>
    <property type="evidence" value="ECO:0007669"/>
    <property type="project" value="InterPro"/>
</dbReference>
<dbReference type="InterPro" id="IPR051397">
    <property type="entry name" value="Zn-ADH-like_protein"/>
</dbReference>
<feature type="domain" description="Enoyl reductase (ER)" evidence="1">
    <location>
        <begin position="10"/>
        <end position="322"/>
    </location>
</feature>
<protein>
    <submittedName>
        <fullName evidence="2">Oxidoreductase</fullName>
    </submittedName>
</protein>
<accession>A0A1T3P1L7</accession>
<dbReference type="InterPro" id="IPR013149">
    <property type="entry name" value="ADH-like_C"/>
</dbReference>
<evidence type="ECO:0000259" key="1">
    <source>
        <dbReference type="SMART" id="SM00829"/>
    </source>
</evidence>
<dbReference type="Proteomes" id="UP000190037">
    <property type="component" value="Unassembled WGS sequence"/>
</dbReference>
<organism evidence="2 3">
    <name type="scientific">Embleya scabrispora</name>
    <dbReference type="NCBI Taxonomy" id="159449"/>
    <lineage>
        <taxon>Bacteria</taxon>
        <taxon>Bacillati</taxon>
        <taxon>Actinomycetota</taxon>
        <taxon>Actinomycetes</taxon>
        <taxon>Kitasatosporales</taxon>
        <taxon>Streptomycetaceae</taxon>
        <taxon>Embleya</taxon>
    </lineage>
</organism>
<comment type="caution">
    <text evidence="2">The sequence shown here is derived from an EMBL/GenBank/DDBJ whole genome shotgun (WGS) entry which is preliminary data.</text>
</comment>
<keyword evidence="3" id="KW-1185">Reference proteome</keyword>
<dbReference type="AlphaFoldDB" id="A0A1T3P1L7"/>
<name>A0A1T3P1L7_9ACTN</name>
<dbReference type="PROSITE" id="PS01162">
    <property type="entry name" value="QOR_ZETA_CRYSTAL"/>
    <property type="match status" value="1"/>
</dbReference>
<dbReference type="Gene3D" id="3.90.180.10">
    <property type="entry name" value="Medium-chain alcohol dehydrogenases, catalytic domain"/>
    <property type="match status" value="1"/>
</dbReference>
<dbReference type="InterPro" id="IPR002364">
    <property type="entry name" value="Quin_OxRdtase/zeta-crystal_CS"/>
</dbReference>
<dbReference type="Gene3D" id="3.40.50.720">
    <property type="entry name" value="NAD(P)-binding Rossmann-like Domain"/>
    <property type="match status" value="1"/>
</dbReference>
<reference evidence="2 3" key="1">
    <citation type="submission" date="2017-03" db="EMBL/GenBank/DDBJ databases">
        <title>Draft genome sequence of Streptomyces scabrisporus NF3, endophyte isolated from Amphipterygium adstringens.</title>
        <authorList>
            <person name="Vazquez M."/>
            <person name="Ceapa C.D."/>
            <person name="Rodriguez Luna D."/>
            <person name="Sanchez Esquivel S."/>
        </authorList>
    </citation>
    <scope>NUCLEOTIDE SEQUENCE [LARGE SCALE GENOMIC DNA]</scope>
    <source>
        <strain evidence="2 3">NF3</strain>
    </source>
</reference>
<dbReference type="PANTHER" id="PTHR43677:SF4">
    <property type="entry name" value="QUINONE OXIDOREDUCTASE-LIKE PROTEIN 2"/>
    <property type="match status" value="1"/>
</dbReference>
<evidence type="ECO:0000313" key="3">
    <source>
        <dbReference type="Proteomes" id="UP000190037"/>
    </source>
</evidence>
<dbReference type="STRING" id="159449.B4N89_19175"/>
<proteinExistence type="predicted"/>
<evidence type="ECO:0000313" key="2">
    <source>
        <dbReference type="EMBL" id="OPC82780.1"/>
    </source>
</evidence>
<dbReference type="InterPro" id="IPR036291">
    <property type="entry name" value="NAD(P)-bd_dom_sf"/>
</dbReference>
<dbReference type="Pfam" id="PF00107">
    <property type="entry name" value="ADH_zinc_N"/>
    <property type="match status" value="1"/>
</dbReference>
<dbReference type="SUPFAM" id="SSF51735">
    <property type="entry name" value="NAD(P)-binding Rossmann-fold domains"/>
    <property type="match status" value="1"/>
</dbReference>
<dbReference type="SMART" id="SM00829">
    <property type="entry name" value="PKS_ER"/>
    <property type="match status" value="1"/>
</dbReference>
<dbReference type="Pfam" id="PF08240">
    <property type="entry name" value="ADH_N"/>
    <property type="match status" value="1"/>
</dbReference>
<dbReference type="PANTHER" id="PTHR43677">
    <property type="entry name" value="SHORT-CHAIN DEHYDROGENASE/REDUCTASE"/>
    <property type="match status" value="1"/>
</dbReference>
<dbReference type="GO" id="GO:0008270">
    <property type="term" value="F:zinc ion binding"/>
    <property type="evidence" value="ECO:0007669"/>
    <property type="project" value="InterPro"/>
</dbReference>
<dbReference type="OrthoDB" id="9805883at2"/>
<dbReference type="InterPro" id="IPR020843">
    <property type="entry name" value="ER"/>
</dbReference>
<dbReference type="InterPro" id="IPR013154">
    <property type="entry name" value="ADH-like_N"/>
</dbReference>
<dbReference type="InterPro" id="IPR011032">
    <property type="entry name" value="GroES-like_sf"/>
</dbReference>
<dbReference type="EMBL" id="MWQN01000001">
    <property type="protein sequence ID" value="OPC82780.1"/>
    <property type="molecule type" value="Genomic_DNA"/>
</dbReference>
<sequence>MRRVRYHEYGDPEVLTVEEADVPTPGPGQVLIRSEAIGANFVDTRFRRGPAAGPLFQRPLPGVLTGDVVGRVEALGPGVDGPPVGARVAALAEDAFADFVLADAEWSVEVPDGLDAGAASVLPLAAPVALRAVRTGRLAPGETVLVHAAAGGIGHLVVQLAKLLGAGTVVAAVGSAAKFDFVRAYGADFAVDYSVADWPERVREIVPAGVDVVLDSVGGEILRRGFDVVAPFGRVVVYGAASGDVSGIALTDLFALRSVAGFSLLAWRAAAPERAREETAELAEHLASGRLRPAVHTTLPLTEAVRAHRVLEERTQLGRVLLVP</sequence>
<dbReference type="RefSeq" id="WP_078977066.1">
    <property type="nucleotide sequence ID" value="NZ_MWQN01000001.1"/>
</dbReference>